<dbReference type="EMBL" id="QUMQ01000001">
    <property type="protein sequence ID" value="REF97427.1"/>
    <property type="molecule type" value="Genomic_DNA"/>
</dbReference>
<dbReference type="InterPro" id="IPR057744">
    <property type="entry name" value="OTAase-like"/>
</dbReference>
<dbReference type="InterPro" id="IPR011059">
    <property type="entry name" value="Metal-dep_hydrolase_composite"/>
</dbReference>
<protein>
    <submittedName>
        <fullName evidence="2">Imidazolonepropionase-like amidohydrolase</fullName>
    </submittedName>
</protein>
<accession>A0A3D9ZJM9</accession>
<dbReference type="Proteomes" id="UP000256913">
    <property type="component" value="Unassembled WGS sequence"/>
</dbReference>
<dbReference type="AlphaFoldDB" id="A0A3D9ZJM9"/>
<dbReference type="PANTHER" id="PTHR43135">
    <property type="entry name" value="ALPHA-D-RIBOSE 1-METHYLPHOSPHONATE 5-TRIPHOSPHATE DIPHOSPHATASE"/>
    <property type="match status" value="1"/>
</dbReference>
<evidence type="ECO:0000259" key="1">
    <source>
        <dbReference type="Pfam" id="PF01979"/>
    </source>
</evidence>
<dbReference type="SUPFAM" id="SSF51556">
    <property type="entry name" value="Metallo-dependent hydrolases"/>
    <property type="match status" value="1"/>
</dbReference>
<evidence type="ECO:0000313" key="2">
    <source>
        <dbReference type="EMBL" id="REF97427.1"/>
    </source>
</evidence>
<comment type="caution">
    <text evidence="2">The sequence shown here is derived from an EMBL/GenBank/DDBJ whole genome shotgun (WGS) entry which is preliminary data.</text>
</comment>
<evidence type="ECO:0000313" key="3">
    <source>
        <dbReference type="Proteomes" id="UP000256913"/>
    </source>
</evidence>
<dbReference type="InterPro" id="IPR051781">
    <property type="entry name" value="Metallo-dep_Hydrolase"/>
</dbReference>
<dbReference type="InterPro" id="IPR006680">
    <property type="entry name" value="Amidohydro-rel"/>
</dbReference>
<dbReference type="Pfam" id="PF01979">
    <property type="entry name" value="Amidohydro_1"/>
    <property type="match status" value="1"/>
</dbReference>
<dbReference type="CDD" id="cd01299">
    <property type="entry name" value="Met_dep_hydrolase_A"/>
    <property type="match status" value="1"/>
</dbReference>
<organism evidence="2 3">
    <name type="scientific">Asanoa ferruginea</name>
    <dbReference type="NCBI Taxonomy" id="53367"/>
    <lineage>
        <taxon>Bacteria</taxon>
        <taxon>Bacillati</taxon>
        <taxon>Actinomycetota</taxon>
        <taxon>Actinomycetes</taxon>
        <taxon>Micromonosporales</taxon>
        <taxon>Micromonosporaceae</taxon>
        <taxon>Asanoa</taxon>
    </lineage>
</organism>
<reference evidence="2 3" key="1">
    <citation type="submission" date="2018-08" db="EMBL/GenBank/DDBJ databases">
        <title>Sequencing the genomes of 1000 actinobacteria strains.</title>
        <authorList>
            <person name="Klenk H.-P."/>
        </authorList>
    </citation>
    <scope>NUCLEOTIDE SEQUENCE [LARGE SCALE GENOMIC DNA]</scope>
    <source>
        <strain evidence="2 3">DSM 44099</strain>
    </source>
</reference>
<feature type="domain" description="Amidohydrolase-related" evidence="1">
    <location>
        <begin position="62"/>
        <end position="399"/>
    </location>
</feature>
<gene>
    <name evidence="2" type="ORF">DFJ67_3425</name>
</gene>
<sequence length="404" mass="41174">MTVTATPRQRLTAVRAAALFDGTGDALTPNPVVTVDPGTGLIVSVGTAPPDGADVVDLGSATLLPGLVDGHVHLAFDASLDPVAALADRDDESAYAAMIEAARRTTAGGVTTVRDLGDRGYLALRLREAARTDRTLLTIVASGPPITTPGGHCHYLGGAAAGIDGLRAAVRDHAERGADLIKIMASGGNITPGSRPELSQFSAAELRAAVDEAHACGLPIVAHAHGLQTVRDALAAGVDGLEHVTLMTADGIDPMPDDLVAALAAAPVTVGLTLGMVIRPGDPPPPNGIRERIPSIIINIRKMYAAGVDLIAGTDAGLGPGKPADVLRSAVGMLTAWVGMTPAEALRASTSRAATVIGLGERKGRIAPGYDADLLAIDGDPLTDPTALDRIKAVYVRGEPLATR</sequence>
<proteinExistence type="predicted"/>
<dbReference type="InterPro" id="IPR032466">
    <property type="entry name" value="Metal_Hydrolase"/>
</dbReference>
<name>A0A3D9ZJM9_9ACTN</name>
<dbReference type="PANTHER" id="PTHR43135:SF3">
    <property type="entry name" value="ALPHA-D-RIBOSE 1-METHYLPHOSPHONATE 5-TRIPHOSPHATE DIPHOSPHATASE"/>
    <property type="match status" value="1"/>
</dbReference>
<dbReference type="RefSeq" id="WP_239097165.1">
    <property type="nucleotide sequence ID" value="NZ_BONB01000014.1"/>
</dbReference>
<keyword evidence="2" id="KW-0378">Hydrolase</keyword>
<dbReference type="Gene3D" id="2.30.40.10">
    <property type="entry name" value="Urease, subunit C, domain 1"/>
    <property type="match status" value="1"/>
</dbReference>
<keyword evidence="3" id="KW-1185">Reference proteome</keyword>
<dbReference type="GO" id="GO:0016810">
    <property type="term" value="F:hydrolase activity, acting on carbon-nitrogen (but not peptide) bonds"/>
    <property type="evidence" value="ECO:0007669"/>
    <property type="project" value="InterPro"/>
</dbReference>
<dbReference type="Gene3D" id="3.20.20.140">
    <property type="entry name" value="Metal-dependent hydrolases"/>
    <property type="match status" value="1"/>
</dbReference>
<dbReference type="SUPFAM" id="SSF51338">
    <property type="entry name" value="Composite domain of metallo-dependent hydrolases"/>
    <property type="match status" value="1"/>
</dbReference>